<keyword evidence="1" id="KW-0812">Transmembrane</keyword>
<keyword evidence="3" id="KW-1185">Reference proteome</keyword>
<proteinExistence type="predicted"/>
<dbReference type="VEuPathDB" id="VectorBase:ACUA024564"/>
<reference evidence="2" key="2">
    <citation type="submission" date="2020-05" db="UniProtKB">
        <authorList>
            <consortium name="EnsemblMetazoa"/>
        </authorList>
    </citation>
    <scope>IDENTIFICATION</scope>
    <source>
        <strain evidence="2">A-37</strain>
    </source>
</reference>
<evidence type="ECO:0000313" key="3">
    <source>
        <dbReference type="Proteomes" id="UP000075883"/>
    </source>
</evidence>
<dbReference type="EMBL" id="AXCM01000209">
    <property type="status" value="NOT_ANNOTATED_CDS"/>
    <property type="molecule type" value="Genomic_DNA"/>
</dbReference>
<dbReference type="EnsemblMetazoa" id="ACUA024564-RA">
    <property type="protein sequence ID" value="ACUA024564-PA"/>
    <property type="gene ID" value="ACUA024564"/>
</dbReference>
<evidence type="ECO:0000313" key="2">
    <source>
        <dbReference type="EnsemblMetazoa" id="ACUA024564-PA"/>
    </source>
</evidence>
<keyword evidence="1" id="KW-1133">Transmembrane helix</keyword>
<name>A0A182MRJ6_9DIPT</name>
<feature type="transmembrane region" description="Helical" evidence="1">
    <location>
        <begin position="12"/>
        <end position="31"/>
    </location>
</feature>
<evidence type="ECO:0000256" key="1">
    <source>
        <dbReference type="SAM" id="Phobius"/>
    </source>
</evidence>
<accession>A0A182MRJ6</accession>
<sequence>MDTEPNRHQYCILLALMMIAIGYSAGGAQYLTNHLHLPTTVSSILSSRSAMATMTSTSFREPRHLITFAFNDAHEPGGGGFAYSTPVAEGSGANGSKTAQKQEAYQTCPGIVDEGRNSRVMRVVSCRTRIYIDGPGWVVRRWAGEASIAKKRNRKVEIEMKSGLLSFATANVPMLAVVEQERMCGQEKGCEKTKQARWDQRPTASGTGRFLRKPGMLLERLK</sequence>
<dbReference type="AlphaFoldDB" id="A0A182MRJ6"/>
<organism evidence="2 3">
    <name type="scientific">Anopheles culicifacies</name>
    <dbReference type="NCBI Taxonomy" id="139723"/>
    <lineage>
        <taxon>Eukaryota</taxon>
        <taxon>Metazoa</taxon>
        <taxon>Ecdysozoa</taxon>
        <taxon>Arthropoda</taxon>
        <taxon>Hexapoda</taxon>
        <taxon>Insecta</taxon>
        <taxon>Pterygota</taxon>
        <taxon>Neoptera</taxon>
        <taxon>Endopterygota</taxon>
        <taxon>Diptera</taxon>
        <taxon>Nematocera</taxon>
        <taxon>Culicoidea</taxon>
        <taxon>Culicidae</taxon>
        <taxon>Anophelinae</taxon>
        <taxon>Anopheles</taxon>
        <taxon>culicifacies species complex</taxon>
    </lineage>
</organism>
<keyword evidence="1" id="KW-0472">Membrane</keyword>
<dbReference type="Proteomes" id="UP000075883">
    <property type="component" value="Unassembled WGS sequence"/>
</dbReference>
<reference evidence="3" key="1">
    <citation type="submission" date="2013-09" db="EMBL/GenBank/DDBJ databases">
        <title>The Genome Sequence of Anopheles culicifacies species A.</title>
        <authorList>
            <consortium name="The Broad Institute Genomics Platform"/>
            <person name="Neafsey D.E."/>
            <person name="Besansky N."/>
            <person name="Howell P."/>
            <person name="Walton C."/>
            <person name="Young S.K."/>
            <person name="Zeng Q."/>
            <person name="Gargeya S."/>
            <person name="Fitzgerald M."/>
            <person name="Haas B."/>
            <person name="Abouelleil A."/>
            <person name="Allen A.W."/>
            <person name="Alvarado L."/>
            <person name="Arachchi H.M."/>
            <person name="Berlin A.M."/>
            <person name="Chapman S.B."/>
            <person name="Gainer-Dewar J."/>
            <person name="Goldberg J."/>
            <person name="Griggs A."/>
            <person name="Gujja S."/>
            <person name="Hansen M."/>
            <person name="Howarth C."/>
            <person name="Imamovic A."/>
            <person name="Ireland A."/>
            <person name="Larimer J."/>
            <person name="McCowan C."/>
            <person name="Murphy C."/>
            <person name="Pearson M."/>
            <person name="Poon T.W."/>
            <person name="Priest M."/>
            <person name="Roberts A."/>
            <person name="Saif S."/>
            <person name="Shea T."/>
            <person name="Sisk P."/>
            <person name="Sykes S."/>
            <person name="Wortman J."/>
            <person name="Nusbaum C."/>
            <person name="Birren B."/>
        </authorList>
    </citation>
    <scope>NUCLEOTIDE SEQUENCE [LARGE SCALE GENOMIC DNA]</scope>
    <source>
        <strain evidence="3">A-37</strain>
    </source>
</reference>
<protein>
    <submittedName>
        <fullName evidence="2">Uncharacterized protein</fullName>
    </submittedName>
</protein>